<reference evidence="2" key="1">
    <citation type="submission" date="2013-10" db="EMBL/GenBank/DDBJ databases">
        <title>Genomic analysis of the causative agents of coccidiosis in chickens.</title>
        <authorList>
            <person name="Reid A.J."/>
            <person name="Blake D."/>
            <person name="Billington K."/>
            <person name="Browne H."/>
            <person name="Dunn M."/>
            <person name="Hung S."/>
            <person name="Kawahara F."/>
            <person name="Miranda-Saavedra D."/>
            <person name="Mourier T."/>
            <person name="Nagra H."/>
            <person name="Otto T.D."/>
            <person name="Rawlings N."/>
            <person name="Sanchez A."/>
            <person name="Sanders M."/>
            <person name="Subramaniam C."/>
            <person name="Tay Y."/>
            <person name="Dear P."/>
            <person name="Doerig C."/>
            <person name="Gruber A."/>
            <person name="Parkinson J."/>
            <person name="Shirley M."/>
            <person name="Wan K.L."/>
            <person name="Berriman M."/>
            <person name="Tomley F."/>
            <person name="Pain A."/>
        </authorList>
    </citation>
    <scope>NUCLEOTIDE SEQUENCE [LARGE SCALE GENOMIC DNA]</scope>
    <source>
        <strain evidence="2">Houghton</strain>
    </source>
</reference>
<reference evidence="2" key="2">
    <citation type="submission" date="2013-10" db="EMBL/GenBank/DDBJ databases">
        <authorList>
            <person name="Aslett M."/>
        </authorList>
    </citation>
    <scope>NUCLEOTIDE SEQUENCE [LARGE SCALE GENOMIC DNA]</scope>
    <source>
        <strain evidence="2">Houghton</strain>
    </source>
</reference>
<dbReference type="GeneID" id="25476164"/>
<evidence type="ECO:0000313" key="3">
    <source>
        <dbReference type="Proteomes" id="UP000030754"/>
    </source>
</evidence>
<gene>
    <name evidence="2" type="ORF">ENH_00060240</name>
</gene>
<name>U6MNT2_9EIME</name>
<organism evidence="2 3">
    <name type="scientific">Eimeria necatrix</name>
    <dbReference type="NCBI Taxonomy" id="51315"/>
    <lineage>
        <taxon>Eukaryota</taxon>
        <taxon>Sar</taxon>
        <taxon>Alveolata</taxon>
        <taxon>Apicomplexa</taxon>
        <taxon>Conoidasida</taxon>
        <taxon>Coccidia</taxon>
        <taxon>Eucoccidiorida</taxon>
        <taxon>Eimeriorina</taxon>
        <taxon>Eimeriidae</taxon>
        <taxon>Eimeria</taxon>
    </lineage>
</organism>
<dbReference type="AlphaFoldDB" id="U6MNT2"/>
<dbReference type="VEuPathDB" id="ToxoDB:ENH_00060240"/>
<feature type="compositionally biased region" description="Low complexity" evidence="1">
    <location>
        <begin position="62"/>
        <end position="71"/>
    </location>
</feature>
<dbReference type="EMBL" id="HG722906">
    <property type="protein sequence ID" value="CDJ64109.1"/>
    <property type="molecule type" value="Genomic_DNA"/>
</dbReference>
<evidence type="ECO:0000313" key="2">
    <source>
        <dbReference type="EMBL" id="CDJ64109.1"/>
    </source>
</evidence>
<evidence type="ECO:0000256" key="1">
    <source>
        <dbReference type="SAM" id="MobiDB-lite"/>
    </source>
</evidence>
<accession>U6MNT2</accession>
<protein>
    <submittedName>
        <fullName evidence="2">Mannitol-1-phosphate dehydrogenase, related</fullName>
    </submittedName>
</protein>
<feature type="region of interest" description="Disordered" evidence="1">
    <location>
        <begin position="56"/>
        <end position="85"/>
    </location>
</feature>
<proteinExistence type="predicted"/>
<dbReference type="Proteomes" id="UP000030754">
    <property type="component" value="Unassembled WGS sequence"/>
</dbReference>
<dbReference type="OrthoDB" id="347791at2759"/>
<keyword evidence="3" id="KW-1185">Reference proteome</keyword>
<dbReference type="RefSeq" id="XP_013432576.1">
    <property type="nucleotide sequence ID" value="XM_013577122.1"/>
</dbReference>
<sequence length="129" mass="13963">MAAAGCEAAAAADHEALHLARPVFEVLDHPAILRFRKLHRLGYAKGAKGEVGAALRKVAEKQQQQQQQQQQGVGPHTSLPEGISGNEAANLLSPFAAYAADSPFATDEALLAQIARWRMAYQNFRGFRV</sequence>